<sequence>FCDYARRRYYIRPRYLLAKTIQIIKHPAEAKRIYRSAKTFFKYLLRGSRV</sequence>
<reference evidence="1" key="2">
    <citation type="journal article" date="2011" name="Microb. Ecol.">
        <title>Taxonomic and Functional Metagenomic Profiling of the Microbial Community in the Anoxic Sediment of a Sub-saline Shallow Lake (Laguna de Carrizo, Central Spain).</title>
        <authorList>
            <person name="Ferrer M."/>
            <person name="Guazzaroni M.E."/>
            <person name="Richter M."/>
            <person name="Garcia-Salamanca A."/>
            <person name="Yarza P."/>
            <person name="Suarez-Suarez A."/>
            <person name="Solano J."/>
            <person name="Alcaide M."/>
            <person name="van Dillewijn P."/>
            <person name="Molina-Henares M.A."/>
            <person name="Lopez-Cortes N."/>
            <person name="Al-Ramahi Y."/>
            <person name="Guerrero C."/>
            <person name="Acosta A."/>
            <person name="de Eugenio L.I."/>
            <person name="Martinez V."/>
            <person name="Marques S."/>
            <person name="Rojo F."/>
            <person name="Santero E."/>
            <person name="Genilloud O."/>
            <person name="Perez-Perez J."/>
            <person name="Rossello-Mora R."/>
            <person name="Ramos J.L."/>
        </authorList>
    </citation>
    <scope>NUCLEOTIDE SEQUENCE</scope>
</reference>
<reference evidence="1" key="1">
    <citation type="submission" date="2010-07" db="EMBL/GenBank/DDBJ databases">
        <authorList>
            <consortium name="CONSOLIDER consortium CSD2007-00005"/>
            <person name="Guazzaroni M.-E."/>
            <person name="Richter M."/>
            <person name="Garcia-Salamanca A."/>
            <person name="Yarza P."/>
            <person name="Ferrer M."/>
        </authorList>
    </citation>
    <scope>NUCLEOTIDE SEQUENCE</scope>
</reference>
<evidence type="ECO:0000313" key="1">
    <source>
        <dbReference type="EMBL" id="EFK97355.1"/>
    </source>
</evidence>
<feature type="non-terminal residue" evidence="1">
    <location>
        <position position="1"/>
    </location>
</feature>
<gene>
    <name evidence="1" type="ORF">LDC_0608</name>
</gene>
<accession>D9PGG1</accession>
<name>D9PGG1_9ZZZZ</name>
<dbReference type="AlphaFoldDB" id="D9PGG1"/>
<protein>
    <submittedName>
        <fullName evidence="1">Uncharacterized protein</fullName>
    </submittedName>
</protein>
<proteinExistence type="predicted"/>
<comment type="caution">
    <text evidence="1">The sequence shown here is derived from an EMBL/GenBank/DDBJ whole genome shotgun (WGS) entry which is preliminary data.</text>
</comment>
<organism evidence="1">
    <name type="scientific">sediment metagenome</name>
    <dbReference type="NCBI Taxonomy" id="749907"/>
    <lineage>
        <taxon>unclassified sequences</taxon>
        <taxon>metagenomes</taxon>
        <taxon>ecological metagenomes</taxon>
    </lineage>
</organism>
<dbReference type="EMBL" id="ADZX01000236">
    <property type="protein sequence ID" value="EFK97355.1"/>
    <property type="molecule type" value="Genomic_DNA"/>
</dbReference>